<reference evidence="9 10" key="1">
    <citation type="submission" date="2023-11" db="EMBL/GenBank/DDBJ databases">
        <title>Halocaridina rubra genome assembly.</title>
        <authorList>
            <person name="Smith C."/>
        </authorList>
    </citation>
    <scope>NUCLEOTIDE SEQUENCE [LARGE SCALE GENOMIC DNA]</scope>
    <source>
        <strain evidence="9">EP-1</strain>
        <tissue evidence="9">Whole</tissue>
    </source>
</reference>
<feature type="region of interest" description="Disordered" evidence="7">
    <location>
        <begin position="1117"/>
        <end position="1138"/>
    </location>
</feature>
<keyword evidence="3" id="KW-0963">Cytoplasm</keyword>
<dbReference type="EMBL" id="JAXCGZ010015110">
    <property type="protein sequence ID" value="KAK7071256.1"/>
    <property type="molecule type" value="Genomic_DNA"/>
</dbReference>
<feature type="compositionally biased region" description="Polar residues" evidence="7">
    <location>
        <begin position="521"/>
        <end position="531"/>
    </location>
</feature>
<accession>A0AAN8ZWG7</accession>
<dbReference type="GO" id="GO:0005856">
    <property type="term" value="C:cytoskeleton"/>
    <property type="evidence" value="ECO:0007669"/>
    <property type="project" value="UniProtKB-SubCell"/>
</dbReference>
<gene>
    <name evidence="9" type="ORF">SK128_008988</name>
</gene>
<sequence>MLHETENALPHADQGQSLKTKGSPTCDTSKRLPLKDIFNSSSNPKSPSKAKQMATPSKFEAIRTLDDDESWKERTEVITKFEHVQYRLYAREMVDHIVDKLTVTSSLDQGTSKPAASHIMKFQESSARLLDDSGSLDEGLSSPGLGTSLNTLTAPVANSTLLTVADSSPAAPNKSDGVLEMSLLSNFENMNIKDIEEEGEEDVFHDASADFLETSPAVPETKEEEIAEEQFFDPLDILASFIEKVSMNDSSGVEPSLREKASDVRSSVGDKVEDTSLSEINQNETCLSNDFDFKDAHINHREDIDSTLITDVTSDPVDKKCVGEPVVVKEENVSDLCQKKDDDHNETMAAPNKVTSPKRKYDEAFADGKDDIDSAVSEECDVASSQLKEEEHEGIIIPHKGYNLDFLEGVDNPEDLDPFASKSDVMNTPQKEASEVQRQQNEIEDNGSEGTFSERVRDNKEGQSVKRENFEKLEEDDLVLRSACLEKVTAANVDEIELPKRDYHLDISDMLDDPNVNPFQTKSHVTNSPPVKSTHDLQTKPNSSALNLESQATEIQKNSCEVHILEQPMTEITGTDPKIDQVGVKTNSKKESLTEKNIRKLEDGESQEKVHENITNPMKDTHCKFDDLDFNPFETKSSIVNSPLIKATVTEGTGVAIEEYSLKTDQEHPLEDKEINSGEDKTQLKEKTNSEHCDALGTGVGKELERNIALPPAKGYNLDILKKLDDSTINQPDAHGKFDAIDFNPFETKSSVVNSPLKDATATEGIDLSSEKYPSKLDQQCSQNNAGKIETELKEKTNSDPCDTKDMGACIKPECEIALPPVKGYNLDTLVKLDDPNINPFITRSSVSNSPKKDIPLTSQIKTVIDEKDLVEQNCFVSSEEKLESGDELRNQVNDSHFAKKGLLPVDDQSKDTDSEVHILEQPMTEITGTDPKIGQVGVKTNSKKESLTEKNIRKLEDGESQEKVHENITIPLKDTHCKFDDLDFNPFETKSSVVNSPLKKVTVTEGTGLAIEEYSLKTDQEHHQEDKEINSGEDKTQLKEKTNSDHCDALGTGVDKELERNIALPPAKGYNLDFLKKLDDSTINQPDAHGKFDAIDFNPFETKSSVVNSPLKDATATEGIDIPSEKYPSKPDQECSQNNAGKIETELKEKTNSDPCDAKDTGACIKPECEIALPPVKGYNLDTLEKLDEPNINPFITRSSVSNSPKKDIPLTSQVKTVTDEKDLVEQNCIVSSEEKLETGDELRNQVNDSHFAKKGLLTVDDQSKNTDSEVHILEQPMTEITGTDPKIDHVGVKTNSKKESLTEKNIRKLEDGESQEKVHDNITIPLKDTHCKFDDLDFNPFETKSSIVNSPLKKATVTEGTGLAIEEYSLKTDQEHLKEKTNSDHCDALGTGVGKELERNIALPPAKGYNLDILKKLDDSTINQPDAHGKFDAIDFNPFETKSSVVNCPLKDATATEGIDIPSEKYPSKPDQECSQYNAGKIETELKEKTNSDPCDAKDTGACNKPEREIALPPVKRYNLDTLVKLDDPNINPFITRSSVSNSPKKDIPLTSQVKTVTDENDIVEQNSFVSSEEKLGSGDELRNQVNHSHYTRKGLLPVDDHSKDTDMRKINFNTGDEFEILDHLSDPDFNPFAAKTSLVNSPVNNVDLRSKGISAVSKSIGEAICEKESDSMNQMNSTVSKVSKDALEAVSLCSSENFDVLSQEALKLVADVTPKRFAGDTKRLEVLFQQGRQKDVFSPFHKDEFEQFVDATDFFNNPEDLDVLSTHGTDGDKLNLVRNSLYVKFDPLVSGRPSLAPYLARQNLAVALEDDDARRVSGLMSFSPSPDKNKRDAKLNGKATPVRPLFKTQANETITADETTLLNDTLSDGAQNLTVVTSAAGKELNTTVISHGGKFPSDNFVIEPPVNEEQNMVPVHVMNEKMRNLELVMQDKLLRQSRDLEDLQKTLQQQSAESAIVLGSLEEENSRLNANIEKLQSMMRKIVEHQNRKDKEYREKLILLEHDYDVKCQAMKEECQQQKQELKNVEAHAFDLVNKYTRLQEATSILKRNEETLKNENEALLEKISQKQDTFKNVLQNLEDKYAKEQQAYQADREKSKQEISKASLMLKKAEVKMLTLNDSVEKTTNENRRLQALIDEIGNS</sequence>
<keyword evidence="5" id="KW-0206">Cytoskeleton</keyword>
<feature type="compositionally biased region" description="Basic and acidic residues" evidence="7">
    <location>
        <begin position="452"/>
        <end position="463"/>
    </location>
</feature>
<evidence type="ECO:0000256" key="4">
    <source>
        <dbReference type="ARBA" id="ARBA00023054"/>
    </source>
</evidence>
<comment type="subcellular location">
    <subcellularLocation>
        <location evidence="1">Cytoplasm</location>
        <location evidence="1">Cytoskeleton</location>
    </subcellularLocation>
</comment>
<keyword evidence="10" id="KW-1185">Reference proteome</keyword>
<feature type="region of interest" description="Disordered" evidence="7">
    <location>
        <begin position="1019"/>
        <end position="1049"/>
    </location>
</feature>
<feature type="region of interest" description="Disordered" evidence="7">
    <location>
        <begin position="422"/>
        <end position="463"/>
    </location>
</feature>
<feature type="region of interest" description="Disordered" evidence="7">
    <location>
        <begin position="250"/>
        <end position="273"/>
    </location>
</feature>
<evidence type="ECO:0000256" key="6">
    <source>
        <dbReference type="SAM" id="Coils"/>
    </source>
</evidence>
<proteinExistence type="inferred from homology"/>
<evidence type="ECO:0000256" key="7">
    <source>
        <dbReference type="SAM" id="MobiDB-lite"/>
    </source>
</evidence>
<feature type="compositionally biased region" description="Basic and acidic residues" evidence="7">
    <location>
        <begin position="256"/>
        <end position="273"/>
    </location>
</feature>
<organism evidence="9 10">
    <name type="scientific">Halocaridina rubra</name>
    <name type="common">Hawaiian red shrimp</name>
    <dbReference type="NCBI Taxonomy" id="373956"/>
    <lineage>
        <taxon>Eukaryota</taxon>
        <taxon>Metazoa</taxon>
        <taxon>Ecdysozoa</taxon>
        <taxon>Arthropoda</taxon>
        <taxon>Crustacea</taxon>
        <taxon>Multicrustacea</taxon>
        <taxon>Malacostraca</taxon>
        <taxon>Eumalacostraca</taxon>
        <taxon>Eucarida</taxon>
        <taxon>Decapoda</taxon>
        <taxon>Pleocyemata</taxon>
        <taxon>Caridea</taxon>
        <taxon>Atyoidea</taxon>
        <taxon>Atyidae</taxon>
        <taxon>Halocaridina</taxon>
    </lineage>
</organism>
<dbReference type="Proteomes" id="UP001381693">
    <property type="component" value="Unassembled WGS sequence"/>
</dbReference>
<evidence type="ECO:0000259" key="8">
    <source>
        <dbReference type="Pfam" id="PF05010"/>
    </source>
</evidence>
<feature type="compositionally biased region" description="Low complexity" evidence="7">
    <location>
        <begin position="39"/>
        <end position="49"/>
    </location>
</feature>
<evidence type="ECO:0000256" key="3">
    <source>
        <dbReference type="ARBA" id="ARBA00022490"/>
    </source>
</evidence>
<dbReference type="InterPro" id="IPR007707">
    <property type="entry name" value="TACC_C"/>
</dbReference>
<feature type="region of interest" description="Disordered" evidence="7">
    <location>
        <begin position="1"/>
        <end position="56"/>
    </location>
</feature>
<evidence type="ECO:0000256" key="1">
    <source>
        <dbReference type="ARBA" id="ARBA00004245"/>
    </source>
</evidence>
<evidence type="ECO:0000313" key="10">
    <source>
        <dbReference type="Proteomes" id="UP001381693"/>
    </source>
</evidence>
<dbReference type="Pfam" id="PF05010">
    <property type="entry name" value="TACC_C"/>
    <property type="match status" value="1"/>
</dbReference>
<comment type="caution">
    <text evidence="9">The sequence shown here is derived from an EMBL/GenBank/DDBJ whole genome shotgun (WGS) entry which is preliminary data.</text>
</comment>
<feature type="compositionally biased region" description="Polar residues" evidence="7">
    <location>
        <begin position="14"/>
        <end position="27"/>
    </location>
</feature>
<feature type="region of interest" description="Disordered" evidence="7">
    <location>
        <begin position="521"/>
        <end position="542"/>
    </location>
</feature>
<feature type="compositionally biased region" description="Basic and acidic residues" evidence="7">
    <location>
        <begin position="1124"/>
        <end position="1134"/>
    </location>
</feature>
<evidence type="ECO:0000256" key="2">
    <source>
        <dbReference type="ARBA" id="ARBA00009423"/>
    </source>
</evidence>
<feature type="compositionally biased region" description="Polar residues" evidence="7">
    <location>
        <begin position="424"/>
        <end position="440"/>
    </location>
</feature>
<keyword evidence="4 6" id="KW-0175">Coiled coil</keyword>
<name>A0AAN8ZWG7_HALRR</name>
<feature type="coiled-coil region" evidence="6">
    <location>
        <begin position="1933"/>
        <end position="2144"/>
    </location>
</feature>
<protein>
    <recommendedName>
        <fullName evidence="8">Transforming acidic coiled-coil-containing protein C-terminal domain-containing protein</fullName>
    </recommendedName>
</protein>
<evidence type="ECO:0000313" key="9">
    <source>
        <dbReference type="EMBL" id="KAK7071256.1"/>
    </source>
</evidence>
<evidence type="ECO:0000256" key="5">
    <source>
        <dbReference type="ARBA" id="ARBA00023212"/>
    </source>
</evidence>
<comment type="similarity">
    <text evidence="2">Belongs to the TACC family.</text>
</comment>
<feature type="domain" description="Transforming acidic coiled-coil-containing protein C-terminal" evidence="8">
    <location>
        <begin position="1945"/>
        <end position="2141"/>
    </location>
</feature>